<name>A0A8J7L5Y2_9NOST</name>
<dbReference type="Pfam" id="PF07690">
    <property type="entry name" value="MFS_1"/>
    <property type="match status" value="1"/>
</dbReference>
<comment type="caution">
    <text evidence="8">The sequence shown here is derived from an EMBL/GenBank/DDBJ whole genome shotgun (WGS) entry which is preliminary data.</text>
</comment>
<feature type="transmembrane region" description="Helical" evidence="6">
    <location>
        <begin position="253"/>
        <end position="277"/>
    </location>
</feature>
<dbReference type="PROSITE" id="PS50850">
    <property type="entry name" value="MFS"/>
    <property type="match status" value="1"/>
</dbReference>
<dbReference type="InterPro" id="IPR036259">
    <property type="entry name" value="MFS_trans_sf"/>
</dbReference>
<evidence type="ECO:0000256" key="2">
    <source>
        <dbReference type="ARBA" id="ARBA00022475"/>
    </source>
</evidence>
<feature type="transmembrane region" description="Helical" evidence="6">
    <location>
        <begin position="381"/>
        <end position="397"/>
    </location>
</feature>
<dbReference type="AlphaFoldDB" id="A0A8J7L5Y2"/>
<evidence type="ECO:0000256" key="6">
    <source>
        <dbReference type="SAM" id="Phobius"/>
    </source>
</evidence>
<reference evidence="8 9" key="1">
    <citation type="journal article" date="2021" name="Int. J. Syst. Evol. Microbiol.">
        <title>Amazonocrinis nigriterrae gen. nov., sp. nov., Atlanticothrix silvestris gen. nov., sp. nov. and Dendronalium phyllosphericum gen. nov., sp. nov., nostocacean cyanobacteria from Brazilian environments.</title>
        <authorList>
            <person name="Alvarenga D.O."/>
            <person name="Andreote A.P.D."/>
            <person name="Branco L.H.Z."/>
            <person name="Delbaje E."/>
            <person name="Cruz R.B."/>
            <person name="Varani A.M."/>
            <person name="Fiore M.F."/>
        </authorList>
    </citation>
    <scope>NUCLEOTIDE SEQUENCE [LARGE SCALE GENOMIC DNA]</scope>
    <source>
        <strain evidence="8 9">CENA67</strain>
    </source>
</reference>
<keyword evidence="2" id="KW-1003">Cell membrane</keyword>
<dbReference type="InterPro" id="IPR011701">
    <property type="entry name" value="MFS"/>
</dbReference>
<dbReference type="InterPro" id="IPR020846">
    <property type="entry name" value="MFS_dom"/>
</dbReference>
<evidence type="ECO:0000256" key="4">
    <source>
        <dbReference type="ARBA" id="ARBA00022989"/>
    </source>
</evidence>
<feature type="transmembrane region" description="Helical" evidence="6">
    <location>
        <begin position="45"/>
        <end position="66"/>
    </location>
</feature>
<keyword evidence="4 6" id="KW-1133">Transmembrane helix</keyword>
<dbReference type="Gene3D" id="1.20.1250.20">
    <property type="entry name" value="MFS general substrate transporter like domains"/>
    <property type="match status" value="1"/>
</dbReference>
<comment type="subcellular location">
    <subcellularLocation>
        <location evidence="1">Cell membrane</location>
        <topology evidence="1">Multi-pass membrane protein</topology>
    </subcellularLocation>
</comment>
<feature type="domain" description="Major facilitator superfamily (MFS) profile" evidence="7">
    <location>
        <begin position="223"/>
        <end position="420"/>
    </location>
</feature>
<keyword evidence="5 6" id="KW-0472">Membrane</keyword>
<accession>A0A8J7L5Y2</accession>
<keyword evidence="9" id="KW-1185">Reference proteome</keyword>
<evidence type="ECO:0000256" key="3">
    <source>
        <dbReference type="ARBA" id="ARBA00022692"/>
    </source>
</evidence>
<protein>
    <submittedName>
        <fullName evidence="8">MFS transporter</fullName>
    </submittedName>
</protein>
<dbReference type="PANTHER" id="PTHR23513">
    <property type="entry name" value="INTEGRAL MEMBRANE EFFLUX PROTEIN-RELATED"/>
    <property type="match status" value="1"/>
</dbReference>
<dbReference type="SUPFAM" id="SSF103473">
    <property type="entry name" value="MFS general substrate transporter"/>
    <property type="match status" value="1"/>
</dbReference>
<feature type="transmembrane region" description="Helical" evidence="6">
    <location>
        <begin position="289"/>
        <end position="310"/>
    </location>
</feature>
<dbReference type="RefSeq" id="WP_198122767.1">
    <property type="nucleotide sequence ID" value="NZ_JAECZC010000001.1"/>
</dbReference>
<evidence type="ECO:0000256" key="1">
    <source>
        <dbReference type="ARBA" id="ARBA00004651"/>
    </source>
</evidence>
<dbReference type="EMBL" id="JAECZC010000001">
    <property type="protein sequence ID" value="MBH8560708.1"/>
    <property type="molecule type" value="Genomic_DNA"/>
</dbReference>
<feature type="transmembrane region" description="Helical" evidence="6">
    <location>
        <begin position="356"/>
        <end position="375"/>
    </location>
</feature>
<evidence type="ECO:0000256" key="5">
    <source>
        <dbReference type="ARBA" id="ARBA00023136"/>
    </source>
</evidence>
<dbReference type="Proteomes" id="UP000632766">
    <property type="component" value="Unassembled WGS sequence"/>
</dbReference>
<feature type="transmembrane region" description="Helical" evidence="6">
    <location>
        <begin position="20"/>
        <end position="39"/>
    </location>
</feature>
<sequence>MTTAKRDFRMLWAGQSLNLLGDQFLVIALPLLAVQVIGASASQAVLLPFALFIPFLLFGLPAGAIVDRLPRRLTMIVCDSIQAVIFTIVAALTFSGTLTFPILMLLVSIAGTAVVFFQIAYTSYIPELFSEARDLQRSNSRLFFSESMTKTLGPMAAGPVIAWLGASVAIAVNAATFIISVLSLLAIKHRHPTRISPVKKQERGWIYRDIREGLHFVFRHQRLEPVIMCGVVYVMFSVMIESSLVLYCLNVLGLNTITIGFVVGAAAAGFPLGNLICTKPVRRFGVARTLVVSAAVSVSGLILIPIAGSLGSVPGLIAANILHGFGEGVFGPTALTLRQTDTPDHLLGRINSVQRFLMWGVIPIGNLIAALTIKLFGLSGVLWVGGFGTVFCLPLLMRRGILNELLNPRTSVLAQSRSKT</sequence>
<dbReference type="GO" id="GO:0005886">
    <property type="term" value="C:plasma membrane"/>
    <property type="evidence" value="ECO:0007669"/>
    <property type="project" value="UniProtKB-SubCell"/>
</dbReference>
<feature type="transmembrane region" description="Helical" evidence="6">
    <location>
        <begin position="226"/>
        <end position="247"/>
    </location>
</feature>
<keyword evidence="3 6" id="KW-0812">Transmembrane</keyword>
<organism evidence="8 9">
    <name type="scientific">Amazonocrinis nigriterrae CENA67</name>
    <dbReference type="NCBI Taxonomy" id="2794033"/>
    <lineage>
        <taxon>Bacteria</taxon>
        <taxon>Bacillati</taxon>
        <taxon>Cyanobacteriota</taxon>
        <taxon>Cyanophyceae</taxon>
        <taxon>Nostocales</taxon>
        <taxon>Nostocaceae</taxon>
        <taxon>Amazonocrinis</taxon>
        <taxon>Amazonocrinis nigriterrae</taxon>
    </lineage>
</organism>
<evidence type="ECO:0000313" key="9">
    <source>
        <dbReference type="Proteomes" id="UP000632766"/>
    </source>
</evidence>
<feature type="transmembrane region" description="Helical" evidence="6">
    <location>
        <begin position="100"/>
        <end position="121"/>
    </location>
</feature>
<evidence type="ECO:0000259" key="7">
    <source>
        <dbReference type="PROSITE" id="PS50850"/>
    </source>
</evidence>
<dbReference type="GO" id="GO:0022857">
    <property type="term" value="F:transmembrane transporter activity"/>
    <property type="evidence" value="ECO:0007669"/>
    <property type="project" value="InterPro"/>
</dbReference>
<evidence type="ECO:0000313" key="8">
    <source>
        <dbReference type="EMBL" id="MBH8560708.1"/>
    </source>
</evidence>
<feature type="transmembrane region" description="Helical" evidence="6">
    <location>
        <begin position="73"/>
        <end position="94"/>
    </location>
</feature>
<dbReference type="CDD" id="cd06173">
    <property type="entry name" value="MFS_MefA_like"/>
    <property type="match status" value="1"/>
</dbReference>
<feature type="transmembrane region" description="Helical" evidence="6">
    <location>
        <begin position="142"/>
        <end position="162"/>
    </location>
</feature>
<proteinExistence type="predicted"/>
<gene>
    <name evidence="8" type="ORF">I8748_00535</name>
</gene>
<dbReference type="PANTHER" id="PTHR23513:SF6">
    <property type="entry name" value="MAJOR FACILITATOR SUPERFAMILY ASSOCIATED DOMAIN-CONTAINING PROTEIN"/>
    <property type="match status" value="1"/>
</dbReference>
<feature type="transmembrane region" description="Helical" evidence="6">
    <location>
        <begin position="168"/>
        <end position="187"/>
    </location>
</feature>